<keyword evidence="1" id="KW-0812">Transmembrane</keyword>
<keyword evidence="2" id="KW-0732">Signal</keyword>
<feature type="chain" id="PRO_5035184145" evidence="2">
    <location>
        <begin position="22"/>
        <end position="145"/>
    </location>
</feature>
<protein>
    <submittedName>
        <fullName evidence="3">Uncharacterized protein</fullName>
    </submittedName>
</protein>
<accession>A0A8J2SME9</accession>
<sequence length="145" mass="14940">MQSVPRAAGLALLLGAASTAAFTLPPARRGTPWTRISATNEDWRQACDSDGVVSYYDYGVRLGGADSDAAVAASLEAKLKSFEATPEEERAATLGGMIPGSSGTDAFDISLYLAAIPLFGSLALFLFFPAIAPMLAGSDLPPPSA</sequence>
<evidence type="ECO:0000313" key="3">
    <source>
        <dbReference type="EMBL" id="CAH0369962.1"/>
    </source>
</evidence>
<keyword evidence="4" id="KW-1185">Reference proteome</keyword>
<keyword evidence="1" id="KW-0472">Membrane</keyword>
<name>A0A8J2SME9_9STRA</name>
<reference evidence="3" key="1">
    <citation type="submission" date="2021-11" db="EMBL/GenBank/DDBJ databases">
        <authorList>
            <consortium name="Genoscope - CEA"/>
            <person name="William W."/>
        </authorList>
    </citation>
    <scope>NUCLEOTIDE SEQUENCE</scope>
</reference>
<dbReference type="EMBL" id="CAKKNE010000002">
    <property type="protein sequence ID" value="CAH0369962.1"/>
    <property type="molecule type" value="Genomic_DNA"/>
</dbReference>
<feature type="transmembrane region" description="Helical" evidence="1">
    <location>
        <begin position="109"/>
        <end position="128"/>
    </location>
</feature>
<evidence type="ECO:0000313" key="4">
    <source>
        <dbReference type="Proteomes" id="UP000789595"/>
    </source>
</evidence>
<keyword evidence="1" id="KW-1133">Transmembrane helix</keyword>
<evidence type="ECO:0000256" key="1">
    <source>
        <dbReference type="SAM" id="Phobius"/>
    </source>
</evidence>
<dbReference type="AlphaFoldDB" id="A0A8J2SME9"/>
<dbReference type="Proteomes" id="UP000789595">
    <property type="component" value="Unassembled WGS sequence"/>
</dbReference>
<evidence type="ECO:0000256" key="2">
    <source>
        <dbReference type="SAM" id="SignalP"/>
    </source>
</evidence>
<gene>
    <name evidence="3" type="ORF">PECAL_2P31090</name>
</gene>
<feature type="signal peptide" evidence="2">
    <location>
        <begin position="1"/>
        <end position="21"/>
    </location>
</feature>
<organism evidence="3 4">
    <name type="scientific">Pelagomonas calceolata</name>
    <dbReference type="NCBI Taxonomy" id="35677"/>
    <lineage>
        <taxon>Eukaryota</taxon>
        <taxon>Sar</taxon>
        <taxon>Stramenopiles</taxon>
        <taxon>Ochrophyta</taxon>
        <taxon>Pelagophyceae</taxon>
        <taxon>Pelagomonadales</taxon>
        <taxon>Pelagomonadaceae</taxon>
        <taxon>Pelagomonas</taxon>
    </lineage>
</organism>
<dbReference type="OrthoDB" id="45833at2759"/>
<comment type="caution">
    <text evidence="3">The sequence shown here is derived from an EMBL/GenBank/DDBJ whole genome shotgun (WGS) entry which is preliminary data.</text>
</comment>
<proteinExistence type="predicted"/>